<evidence type="ECO:0000256" key="3">
    <source>
        <dbReference type="ARBA" id="ARBA00022448"/>
    </source>
</evidence>
<dbReference type="InterPro" id="IPR013041">
    <property type="entry name" value="Clathrin_app_Ig-like_sf"/>
</dbReference>
<sequence length="348" mass="36351">AGLFAAPSTFQGTMPGMQSGINLSGISAPSIGAPMQPMSLAPTQPLLNMSSPASLLGGFQGQTGLSGGQVVQPTPPTTNNQTKAMDDLDMLGKAMMQKSMPAEGKITQPVPAPKVPLNQMRINPPPVNTVDPLPRTNLVNPMPVPNTTSAPPSLMDPSKPLNAGLIATVSTTPATNPGSVMATGGLPKPPTPTISSPGVASPTKITTEIKALTDVFVALETIQPGTADPVQVYDKNNLKIVLHIGKDTCRPRPDVIVMVVTTISTNAVPIKGLTFQAAVPKSMKVKLQPPSATDLPAYSPILPPAAITQVMLLANPNKEKVRLKYKLLYKLDEQQVTDVGDVEGFTVQ</sequence>
<dbReference type="Pfam" id="PF02883">
    <property type="entry name" value="Alpha_adaptinC2"/>
    <property type="match status" value="1"/>
</dbReference>
<organism evidence="7 8">
    <name type="scientific">Owenia fusiformis</name>
    <name type="common">Polychaete worm</name>
    <dbReference type="NCBI Taxonomy" id="6347"/>
    <lineage>
        <taxon>Eukaryota</taxon>
        <taxon>Metazoa</taxon>
        <taxon>Spiralia</taxon>
        <taxon>Lophotrochozoa</taxon>
        <taxon>Annelida</taxon>
        <taxon>Polychaeta</taxon>
        <taxon>Sedentaria</taxon>
        <taxon>Canalipalpata</taxon>
        <taxon>Sabellida</taxon>
        <taxon>Oweniida</taxon>
        <taxon>Oweniidae</taxon>
        <taxon>Owenia</taxon>
    </lineage>
</organism>
<proteinExistence type="predicted"/>
<dbReference type="PROSITE" id="PS50180">
    <property type="entry name" value="GAE"/>
    <property type="match status" value="1"/>
</dbReference>
<keyword evidence="3" id="KW-0813">Transport</keyword>
<name>A0A8S4QAM5_OWEFU</name>
<dbReference type="Proteomes" id="UP000749559">
    <property type="component" value="Unassembled WGS sequence"/>
</dbReference>
<gene>
    <name evidence="7" type="ORF">OFUS_LOCUS26877</name>
</gene>
<evidence type="ECO:0000256" key="4">
    <source>
        <dbReference type="ARBA" id="ARBA00022927"/>
    </source>
</evidence>
<evidence type="ECO:0000313" key="7">
    <source>
        <dbReference type="EMBL" id="CAH1803267.1"/>
    </source>
</evidence>
<keyword evidence="4" id="KW-0653">Protein transport</keyword>
<feature type="non-terminal residue" evidence="7">
    <location>
        <position position="1"/>
    </location>
</feature>
<dbReference type="GO" id="GO:0031267">
    <property type="term" value="F:small GTPase binding"/>
    <property type="evidence" value="ECO:0007669"/>
    <property type="project" value="InterPro"/>
</dbReference>
<dbReference type="InterPro" id="IPR027422">
    <property type="entry name" value="GGA1-3"/>
</dbReference>
<dbReference type="GO" id="GO:0034394">
    <property type="term" value="P:protein localization to cell surface"/>
    <property type="evidence" value="ECO:0007669"/>
    <property type="project" value="TreeGrafter"/>
</dbReference>
<dbReference type="SMART" id="SM00809">
    <property type="entry name" value="Alpha_adaptinC2"/>
    <property type="match status" value="1"/>
</dbReference>
<comment type="caution">
    <text evidence="7">The sequence shown here is derived from an EMBL/GenBank/DDBJ whole genome shotgun (WGS) entry which is preliminary data.</text>
</comment>
<dbReference type="GO" id="GO:0010008">
    <property type="term" value="C:endosome membrane"/>
    <property type="evidence" value="ECO:0007669"/>
    <property type="project" value="UniProtKB-SubCell"/>
</dbReference>
<comment type="subcellular location">
    <subcellularLocation>
        <location evidence="1">Endosome membrane</location>
        <topology evidence="1">Peripheral membrane protein</topology>
    </subcellularLocation>
    <subcellularLocation>
        <location evidence="2">Golgi apparatus</location>
    </subcellularLocation>
</comment>
<dbReference type="AlphaFoldDB" id="A0A8S4QAM5"/>
<dbReference type="Gene3D" id="2.60.40.1230">
    <property type="match status" value="1"/>
</dbReference>
<evidence type="ECO:0000256" key="1">
    <source>
        <dbReference type="ARBA" id="ARBA00004481"/>
    </source>
</evidence>
<keyword evidence="5" id="KW-0333">Golgi apparatus</keyword>
<evidence type="ECO:0000259" key="6">
    <source>
        <dbReference type="PROSITE" id="PS50180"/>
    </source>
</evidence>
<dbReference type="GO" id="GO:0006886">
    <property type="term" value="P:intracellular protein transport"/>
    <property type="evidence" value="ECO:0007669"/>
    <property type="project" value="InterPro"/>
</dbReference>
<dbReference type="PANTHER" id="PTHR45905">
    <property type="entry name" value="GOLGI-LOCALIZED, GAMMA-ADAPTIN EAR CONTAINING, ARF BINDING PROTEIN"/>
    <property type="match status" value="1"/>
</dbReference>
<dbReference type="InterPro" id="IPR008152">
    <property type="entry name" value="Clathrin_a/b/g-adaptin_app_Ig"/>
</dbReference>
<dbReference type="InterPro" id="IPR008153">
    <property type="entry name" value="GAE_dom"/>
</dbReference>
<accession>A0A8S4QAM5</accession>
<protein>
    <recommendedName>
        <fullName evidence="6">GAE domain-containing protein</fullName>
    </recommendedName>
</protein>
<dbReference type="EMBL" id="CAIIXF020000413">
    <property type="protein sequence ID" value="CAH1803267.1"/>
    <property type="molecule type" value="Genomic_DNA"/>
</dbReference>
<reference evidence="7" key="1">
    <citation type="submission" date="2022-03" db="EMBL/GenBank/DDBJ databases">
        <authorList>
            <person name="Martin C."/>
        </authorList>
    </citation>
    <scope>NUCLEOTIDE SEQUENCE</scope>
</reference>
<dbReference type="SUPFAM" id="SSF49348">
    <property type="entry name" value="Clathrin adaptor appendage domain"/>
    <property type="match status" value="1"/>
</dbReference>
<evidence type="ECO:0000256" key="5">
    <source>
        <dbReference type="ARBA" id="ARBA00023034"/>
    </source>
</evidence>
<dbReference type="OrthoDB" id="447025at2759"/>
<feature type="domain" description="GAE" evidence="6">
    <location>
        <begin position="225"/>
        <end position="346"/>
    </location>
</feature>
<dbReference type="PANTHER" id="PTHR45905:SF1">
    <property type="entry name" value="GOLGI-LOCALIZED, GAMMA-ADAPTIN EAR CONTAINING, ARF BINDING PROTEIN"/>
    <property type="match status" value="1"/>
</dbReference>
<evidence type="ECO:0000256" key="2">
    <source>
        <dbReference type="ARBA" id="ARBA00004555"/>
    </source>
</evidence>
<dbReference type="GO" id="GO:0005802">
    <property type="term" value="C:trans-Golgi network"/>
    <property type="evidence" value="ECO:0007669"/>
    <property type="project" value="InterPro"/>
</dbReference>
<keyword evidence="8" id="KW-1185">Reference proteome</keyword>
<dbReference type="GO" id="GO:0006893">
    <property type="term" value="P:Golgi to plasma membrane transport"/>
    <property type="evidence" value="ECO:0007669"/>
    <property type="project" value="TreeGrafter"/>
</dbReference>
<evidence type="ECO:0000313" key="8">
    <source>
        <dbReference type="Proteomes" id="UP000749559"/>
    </source>
</evidence>